<keyword evidence="1" id="KW-0812">Transmembrane</keyword>
<evidence type="ECO:0000256" key="1">
    <source>
        <dbReference type="SAM" id="Phobius"/>
    </source>
</evidence>
<proteinExistence type="predicted"/>
<reference evidence="2 3" key="1">
    <citation type="submission" date="2019-04" db="EMBL/GenBank/DDBJ databases">
        <authorList>
            <person name="Schori C."/>
            <person name="Ahrens C."/>
        </authorList>
    </citation>
    <scope>NUCLEOTIDE SEQUENCE [LARGE SCALE GENOMIC DNA]</scope>
    <source>
        <strain evidence="2 3">DSM 2950</strain>
    </source>
</reference>
<organism evidence="2 3">
    <name type="scientific">Blautia producta</name>
    <dbReference type="NCBI Taxonomy" id="33035"/>
    <lineage>
        <taxon>Bacteria</taxon>
        <taxon>Bacillati</taxon>
        <taxon>Bacillota</taxon>
        <taxon>Clostridia</taxon>
        <taxon>Lachnospirales</taxon>
        <taxon>Lachnospiraceae</taxon>
        <taxon>Blautia</taxon>
    </lineage>
</organism>
<dbReference type="AlphaFoldDB" id="A0A7G5MQ19"/>
<dbReference type="PANTHER" id="PTHR40078:SF1">
    <property type="entry name" value="INTEGRAL MEMBRANE PROTEIN"/>
    <property type="match status" value="1"/>
</dbReference>
<dbReference type="Pfam" id="PF19700">
    <property type="entry name" value="DUF6198"/>
    <property type="match status" value="1"/>
</dbReference>
<gene>
    <name evidence="2" type="ORF">E5259_03385</name>
</gene>
<feature type="transmembrane region" description="Helical" evidence="1">
    <location>
        <begin position="28"/>
        <end position="50"/>
    </location>
</feature>
<dbReference type="PANTHER" id="PTHR40078">
    <property type="entry name" value="INTEGRAL MEMBRANE PROTEIN-RELATED"/>
    <property type="match status" value="1"/>
</dbReference>
<keyword evidence="1" id="KW-1133">Transmembrane helix</keyword>
<sequence length="225" mass="24128">MSAELALQSCWKLPCSWQWRQMRKSRGAVCIVCGNLAAALGVALCSVAGMGVDPVSALYDGVHRVFELEMGTASFLVNIGILVICASLNRKYLKWGTFLSMLSFAGFLNISVRLLSSFHPEPYSPGGFIVFLTGMLLAGAGFATVVFPEMGPNCADILLEVLKDKAGIPMQYGKMTVDVCCTVLGFFMGGAVGLGTILCVLAMGPIYSRVSWIWNLRKSAYSPGS</sequence>
<dbReference type="EMBL" id="CP039126">
    <property type="protein sequence ID" value="QMW76712.1"/>
    <property type="molecule type" value="Genomic_DNA"/>
</dbReference>
<protein>
    <recommendedName>
        <fullName evidence="4">YitT family protein</fullName>
    </recommendedName>
</protein>
<feature type="transmembrane region" description="Helical" evidence="1">
    <location>
        <begin position="179"/>
        <end position="207"/>
    </location>
</feature>
<keyword evidence="1" id="KW-0472">Membrane</keyword>
<evidence type="ECO:0000313" key="2">
    <source>
        <dbReference type="EMBL" id="QMW76712.1"/>
    </source>
</evidence>
<dbReference type="InterPro" id="IPR038750">
    <property type="entry name" value="YczE/YyaS-like"/>
</dbReference>
<evidence type="ECO:0000313" key="3">
    <source>
        <dbReference type="Proteomes" id="UP000515789"/>
    </source>
</evidence>
<dbReference type="Proteomes" id="UP000515789">
    <property type="component" value="Chromosome"/>
</dbReference>
<feature type="transmembrane region" description="Helical" evidence="1">
    <location>
        <begin position="70"/>
        <end position="88"/>
    </location>
</feature>
<evidence type="ECO:0008006" key="4">
    <source>
        <dbReference type="Google" id="ProtNLM"/>
    </source>
</evidence>
<accession>A0A7G5MQ19</accession>
<feature type="transmembrane region" description="Helical" evidence="1">
    <location>
        <begin position="128"/>
        <end position="147"/>
    </location>
</feature>
<name>A0A7G5MQ19_9FIRM</name>
<feature type="transmembrane region" description="Helical" evidence="1">
    <location>
        <begin position="95"/>
        <end position="116"/>
    </location>
</feature>